<evidence type="ECO:0000259" key="10">
    <source>
        <dbReference type="Pfam" id="PF21105"/>
    </source>
</evidence>
<dbReference type="InterPro" id="IPR048328">
    <property type="entry name" value="Dyp_perox_C"/>
</dbReference>
<protein>
    <recommendedName>
        <fullName evidence="13">Dyp-type peroxidase</fullName>
    </recommendedName>
</protein>
<keyword evidence="5" id="KW-0732">Signal</keyword>
<dbReference type="AlphaFoldDB" id="A0A2A9NHT6"/>
<evidence type="ECO:0008006" key="13">
    <source>
        <dbReference type="Google" id="ProtNLM"/>
    </source>
</evidence>
<dbReference type="GO" id="GO:0020037">
    <property type="term" value="F:heme binding"/>
    <property type="evidence" value="ECO:0007669"/>
    <property type="project" value="InterPro"/>
</dbReference>
<sequence>MSQPLDLSNIQGDILGGLPKKTATNFFFQIVDAGQFRKQLSKLIPLITTVDQVQKDRDAIKDHKQKNGNQGGLIKVSGVNISFSHFGLVKMGIDDSKLGDSSYLKGQRLDAESLNDKGTGTGPTFDPDWLPPFKQEIHGLIIFTGDSHGTVNAKVKEVLGIFGVGTPGSSIKEVTRIRGDVRPGKNSGHEHFGFLDGISNPTVIGFDTNPNPGPASVRPGIILLGRDGDGNADKRDPWMVDGSFLAFRYLFQLVPEFNKFLDNHALKVPGMSKEAGSELLGARLVGRWKSGAPIDLRPFIDDAKLATDPGRNNDFSYAAETNFQKICPFAAHTRKTNPRADLNNNVENQRILRRGIQFGPELTEEETTGGKTIEDRGLVFQCYQSSIQNGFHFIQTLWANNATFPFTESTPETPGLDPLIGQAAPGQTRKMSGINPDDPSQELELPVWIVPRGGEYFFAPSLKGLKETIAVA</sequence>
<organism evidence="11 12">
    <name type="scientific">Amanita thiersii Skay4041</name>
    <dbReference type="NCBI Taxonomy" id="703135"/>
    <lineage>
        <taxon>Eukaryota</taxon>
        <taxon>Fungi</taxon>
        <taxon>Dikarya</taxon>
        <taxon>Basidiomycota</taxon>
        <taxon>Agaricomycotina</taxon>
        <taxon>Agaricomycetes</taxon>
        <taxon>Agaricomycetidae</taxon>
        <taxon>Agaricales</taxon>
        <taxon>Pluteineae</taxon>
        <taxon>Amanitaceae</taxon>
        <taxon>Amanita</taxon>
    </lineage>
</organism>
<dbReference type="STRING" id="703135.A0A2A9NHT6"/>
<evidence type="ECO:0000256" key="2">
    <source>
        <dbReference type="ARBA" id="ARBA00022559"/>
    </source>
</evidence>
<evidence type="ECO:0000256" key="4">
    <source>
        <dbReference type="ARBA" id="ARBA00022723"/>
    </source>
</evidence>
<evidence type="ECO:0000256" key="5">
    <source>
        <dbReference type="ARBA" id="ARBA00022729"/>
    </source>
</evidence>
<evidence type="ECO:0000256" key="6">
    <source>
        <dbReference type="ARBA" id="ARBA00023002"/>
    </source>
</evidence>
<dbReference type="Pfam" id="PF20628">
    <property type="entry name" value="Dyp_perox_C"/>
    <property type="match status" value="1"/>
</dbReference>
<dbReference type="Pfam" id="PF21105">
    <property type="entry name" value="DyP_N"/>
    <property type="match status" value="1"/>
</dbReference>
<dbReference type="GO" id="GO:0005829">
    <property type="term" value="C:cytosol"/>
    <property type="evidence" value="ECO:0007669"/>
    <property type="project" value="TreeGrafter"/>
</dbReference>
<evidence type="ECO:0000256" key="7">
    <source>
        <dbReference type="ARBA" id="ARBA00023004"/>
    </source>
</evidence>
<keyword evidence="6" id="KW-0560">Oxidoreductase</keyword>
<dbReference type="SUPFAM" id="SSF54909">
    <property type="entry name" value="Dimeric alpha+beta barrel"/>
    <property type="match status" value="1"/>
</dbReference>
<comment type="cofactor">
    <cofactor evidence="1">
        <name>heme b</name>
        <dbReference type="ChEBI" id="CHEBI:60344"/>
    </cofactor>
</comment>
<evidence type="ECO:0000313" key="11">
    <source>
        <dbReference type="EMBL" id="PFH47223.1"/>
    </source>
</evidence>
<keyword evidence="12" id="KW-1185">Reference proteome</keyword>
<dbReference type="PANTHER" id="PTHR30521">
    <property type="entry name" value="DEFERROCHELATASE/PEROXIDASE"/>
    <property type="match status" value="1"/>
</dbReference>
<feature type="domain" description="Dyp-type peroxidase C-terminal" evidence="9">
    <location>
        <begin position="233"/>
        <end position="398"/>
    </location>
</feature>
<dbReference type="PANTHER" id="PTHR30521:SF4">
    <property type="entry name" value="DEFERROCHELATASE"/>
    <property type="match status" value="1"/>
</dbReference>
<dbReference type="NCBIfam" id="TIGR01413">
    <property type="entry name" value="Dyp_perox_fam"/>
    <property type="match status" value="1"/>
</dbReference>
<dbReference type="Proteomes" id="UP000242287">
    <property type="component" value="Unassembled WGS sequence"/>
</dbReference>
<evidence type="ECO:0000256" key="8">
    <source>
        <dbReference type="ARBA" id="ARBA00025737"/>
    </source>
</evidence>
<evidence type="ECO:0000313" key="12">
    <source>
        <dbReference type="Proteomes" id="UP000242287"/>
    </source>
</evidence>
<accession>A0A2A9NHT6</accession>
<dbReference type="InterPro" id="IPR006314">
    <property type="entry name" value="Dyp_peroxidase"/>
</dbReference>
<feature type="domain" description="DyP dimeric alpha+beta barrel" evidence="10">
    <location>
        <begin position="9"/>
        <end position="183"/>
    </location>
</feature>
<keyword evidence="3" id="KW-0349">Heme</keyword>
<dbReference type="GO" id="GO:0004601">
    <property type="term" value="F:peroxidase activity"/>
    <property type="evidence" value="ECO:0007669"/>
    <property type="project" value="UniProtKB-KW"/>
</dbReference>
<gene>
    <name evidence="11" type="ORF">AMATHDRAFT_68188</name>
</gene>
<keyword evidence="4" id="KW-0479">Metal-binding</keyword>
<evidence type="ECO:0000256" key="3">
    <source>
        <dbReference type="ARBA" id="ARBA00022617"/>
    </source>
</evidence>
<dbReference type="PROSITE" id="PS51404">
    <property type="entry name" value="DYP_PEROXIDASE"/>
    <property type="match status" value="1"/>
</dbReference>
<evidence type="ECO:0000256" key="1">
    <source>
        <dbReference type="ARBA" id="ARBA00001970"/>
    </source>
</evidence>
<keyword evidence="2" id="KW-0575">Peroxidase</keyword>
<name>A0A2A9NHT6_9AGAR</name>
<dbReference type="EMBL" id="KZ302126">
    <property type="protein sequence ID" value="PFH47223.1"/>
    <property type="molecule type" value="Genomic_DNA"/>
</dbReference>
<evidence type="ECO:0000259" key="9">
    <source>
        <dbReference type="Pfam" id="PF20628"/>
    </source>
</evidence>
<dbReference type="GO" id="GO:0046872">
    <property type="term" value="F:metal ion binding"/>
    <property type="evidence" value="ECO:0007669"/>
    <property type="project" value="UniProtKB-KW"/>
</dbReference>
<comment type="similarity">
    <text evidence="8">Belongs to the DyP-type peroxidase family.</text>
</comment>
<dbReference type="InterPro" id="IPR011008">
    <property type="entry name" value="Dimeric_a/b-barrel"/>
</dbReference>
<dbReference type="InterPro" id="IPR049509">
    <property type="entry name" value="DyP_N"/>
</dbReference>
<proteinExistence type="inferred from homology"/>
<reference evidence="11 12" key="1">
    <citation type="submission" date="2014-02" db="EMBL/GenBank/DDBJ databases">
        <title>Transposable element dynamics among asymbiotic and ectomycorrhizal Amanita fungi.</title>
        <authorList>
            <consortium name="DOE Joint Genome Institute"/>
            <person name="Hess J."/>
            <person name="Skrede I."/>
            <person name="Wolfe B."/>
            <person name="LaButti K."/>
            <person name="Ohm R.A."/>
            <person name="Grigoriev I.V."/>
            <person name="Pringle A."/>
        </authorList>
    </citation>
    <scope>NUCLEOTIDE SEQUENCE [LARGE SCALE GENOMIC DNA]</scope>
    <source>
        <strain evidence="11 12">SKay4041</strain>
    </source>
</reference>
<dbReference type="OrthoDB" id="3207336at2759"/>
<keyword evidence="7" id="KW-0408">Iron</keyword>